<dbReference type="EMBL" id="BPLQ01007170">
    <property type="protein sequence ID" value="GIY28385.1"/>
    <property type="molecule type" value="Genomic_DNA"/>
</dbReference>
<dbReference type="AlphaFoldDB" id="A0AAV4S7F2"/>
<keyword evidence="2" id="KW-1185">Reference proteome</keyword>
<accession>A0AAV4S7F2</accession>
<gene>
    <name evidence="1" type="ORF">CDAR_388581</name>
</gene>
<name>A0AAV4S7F2_9ARAC</name>
<evidence type="ECO:0000313" key="1">
    <source>
        <dbReference type="EMBL" id="GIY28385.1"/>
    </source>
</evidence>
<reference evidence="1 2" key="1">
    <citation type="submission" date="2021-06" db="EMBL/GenBank/DDBJ databases">
        <title>Caerostris darwini draft genome.</title>
        <authorList>
            <person name="Kono N."/>
            <person name="Arakawa K."/>
        </authorList>
    </citation>
    <scope>NUCLEOTIDE SEQUENCE [LARGE SCALE GENOMIC DNA]</scope>
</reference>
<protein>
    <submittedName>
        <fullName evidence="1">Uncharacterized protein</fullName>
    </submittedName>
</protein>
<comment type="caution">
    <text evidence="1">The sequence shown here is derived from an EMBL/GenBank/DDBJ whole genome shotgun (WGS) entry which is preliminary data.</text>
</comment>
<sequence length="121" mass="13949">MYQLELNDKERLLLTRWVPMSVEYGLQTSAIFNRMVSLTNTFGDFEVPKIHICLKHDHFIPQNLPFGLQSLVKASLSPFYYKKWGRLITSCAFELICRHLTSIEQSTRHGVIHAGWGSPTP</sequence>
<organism evidence="1 2">
    <name type="scientific">Caerostris darwini</name>
    <dbReference type="NCBI Taxonomy" id="1538125"/>
    <lineage>
        <taxon>Eukaryota</taxon>
        <taxon>Metazoa</taxon>
        <taxon>Ecdysozoa</taxon>
        <taxon>Arthropoda</taxon>
        <taxon>Chelicerata</taxon>
        <taxon>Arachnida</taxon>
        <taxon>Araneae</taxon>
        <taxon>Araneomorphae</taxon>
        <taxon>Entelegynae</taxon>
        <taxon>Araneoidea</taxon>
        <taxon>Araneidae</taxon>
        <taxon>Caerostris</taxon>
    </lineage>
</organism>
<proteinExistence type="predicted"/>
<dbReference type="Proteomes" id="UP001054837">
    <property type="component" value="Unassembled WGS sequence"/>
</dbReference>
<evidence type="ECO:0000313" key="2">
    <source>
        <dbReference type="Proteomes" id="UP001054837"/>
    </source>
</evidence>